<organism evidence="3 4">
    <name type="scientific">Vitrella brassicaformis (strain CCMP3155)</name>
    <dbReference type="NCBI Taxonomy" id="1169540"/>
    <lineage>
        <taxon>Eukaryota</taxon>
        <taxon>Sar</taxon>
        <taxon>Alveolata</taxon>
        <taxon>Colpodellida</taxon>
        <taxon>Vitrellaceae</taxon>
        <taxon>Vitrella</taxon>
    </lineage>
</organism>
<dbReference type="STRING" id="1169540.A0A0G4F2D0"/>
<feature type="region of interest" description="Disordered" evidence="1">
    <location>
        <begin position="48"/>
        <end position="95"/>
    </location>
</feature>
<dbReference type="SUPFAM" id="SSF56801">
    <property type="entry name" value="Acetyl-CoA synthetase-like"/>
    <property type="match status" value="1"/>
</dbReference>
<evidence type="ECO:0000259" key="2">
    <source>
        <dbReference type="Pfam" id="PF00501"/>
    </source>
</evidence>
<accession>A0A0G4F2D0</accession>
<dbReference type="AlphaFoldDB" id="A0A0G4F2D0"/>
<dbReference type="PANTHER" id="PTHR22754">
    <property type="entry name" value="DISCO-INTERACTING PROTEIN 2 DIP2 -RELATED"/>
    <property type="match status" value="1"/>
</dbReference>
<dbReference type="PhylomeDB" id="A0A0G4F2D0"/>
<dbReference type="InParanoid" id="A0A0G4F2D0"/>
<feature type="compositionally biased region" description="Low complexity" evidence="1">
    <location>
        <begin position="537"/>
        <end position="554"/>
    </location>
</feature>
<protein>
    <recommendedName>
        <fullName evidence="2">AMP-dependent synthetase/ligase domain-containing protein</fullName>
    </recommendedName>
</protein>
<dbReference type="OrthoDB" id="288590at2759"/>
<gene>
    <name evidence="3" type="ORF">Vbra_5582</name>
</gene>
<dbReference type="Proteomes" id="UP000041254">
    <property type="component" value="Unassembled WGS sequence"/>
</dbReference>
<sequence>MDENRWHGDNACARVSPLGSFCVFFDQQVSATQVGTVTARHGEALVCQPTRHEISHSITMPKSKKKDTPSEPSTAAPTPTPADSSHPSHAPAAAPTVTSRPLSFYRMIVEHWARQHPDRIALGWITDTKGFANKAVEGAEVSYRVLAHHIKKVAMVLSMVELQPGARVGLVFSPGAPQTEFVATLIACLGRGLVAVILDPADTRCAGELRQLTEKIKFSKATLVITDCFYAELLKKAGSCVVAALSPHVKWIPAIVQVTGAKRAITFTHGALFEGVMGFAAMSDWGSQVLERQSMQAAEKEAVSEAVSATLKMLEEESGQRGLQVNYRSAMIRKLVSFEGETLQEAVDFFTARHVLQPFGCFQVSVPLPPTFGEGLFFLLSSLYLGFKVYVVSPAEFDTHPLPCLFKTLPGVAGGLCGSAVFRDMRALSALCKELEKDADMQAAAARFASDRLGLWGRPPTILTHGRLTDMRNFVKFMQVMGGSFVPSYGVPECFGFVTGKRRGAASNPLRVVTIDKRTLATKGRIHLVRKEQIDHSSAAAAGSSSTTSEPSPGDMNDQHHVLVSCGHPLEGTEVRIVDPATNREVQGGQHGIIFVASKSLAMAYYRDQDGTETTLRQTFIDRSGDESPPIFLRTADIGFMHGGQLFLLGSVQQLLDCGSGRMAFHRDIVSAVKSVRLPVSWSDELIAPESVCAVTLDESDNRYLRASKEGPRVDCLQVAVIVKMPDPPSGTVASRDVQPIAFGVEYAIRTATGIRAALVQLTFDDLPLDECGRPIPSAAKDMLLKSLADTKSATISWVRFVENLQNRKMVQGISVDWLHVCMLDLLDEMGDELATALQAAKPNEGRRSANRRVKREKKDYQIFIRRCAERLEREDGLPRHKVKEFMDRFNDEVKDLSAFVFRYLHETQTSVETPVLLAPLRAMVDKLTAIGHAPHFQSESVTAATDVPTGDGSAEALVSRFDQLVATGEARYVSLDRHGDTQQPVAISIRYPLPHPVLERYFGVTPGAGELVHRFPPCMATLNLALDVQTTIALFLTAKVDMINRLREASDAIMMRDRVVNVPRGMGADFIQQVMHMKGPK</sequence>
<dbReference type="PANTHER" id="PTHR22754:SF32">
    <property type="entry name" value="DISCO-INTERACTING PROTEIN 2"/>
    <property type="match status" value="1"/>
</dbReference>
<keyword evidence="4" id="KW-1185">Reference proteome</keyword>
<feature type="domain" description="AMP-dependent synthetase/ligase" evidence="2">
    <location>
        <begin position="110"/>
        <end position="232"/>
    </location>
</feature>
<reference evidence="3 4" key="1">
    <citation type="submission" date="2014-11" db="EMBL/GenBank/DDBJ databases">
        <authorList>
            <person name="Zhu J."/>
            <person name="Qi W."/>
            <person name="Song R."/>
        </authorList>
    </citation>
    <scope>NUCLEOTIDE SEQUENCE [LARGE SCALE GENOMIC DNA]</scope>
</reference>
<feature type="compositionally biased region" description="Low complexity" evidence="1">
    <location>
        <begin position="70"/>
        <end position="95"/>
    </location>
</feature>
<feature type="region of interest" description="Disordered" evidence="1">
    <location>
        <begin position="534"/>
        <end position="561"/>
    </location>
</feature>
<proteinExistence type="predicted"/>
<evidence type="ECO:0000256" key="1">
    <source>
        <dbReference type="SAM" id="MobiDB-lite"/>
    </source>
</evidence>
<dbReference type="VEuPathDB" id="CryptoDB:Vbra_5582"/>
<dbReference type="Pfam" id="PF00501">
    <property type="entry name" value="AMP-binding"/>
    <property type="match status" value="1"/>
</dbReference>
<dbReference type="InterPro" id="IPR000873">
    <property type="entry name" value="AMP-dep_synth/lig_dom"/>
</dbReference>
<evidence type="ECO:0000313" key="4">
    <source>
        <dbReference type="Proteomes" id="UP000041254"/>
    </source>
</evidence>
<dbReference type="Gene3D" id="3.40.50.12780">
    <property type="entry name" value="N-terminal domain of ligase-like"/>
    <property type="match status" value="2"/>
</dbReference>
<name>A0A0G4F2D0_VITBC</name>
<dbReference type="InterPro" id="IPR042099">
    <property type="entry name" value="ANL_N_sf"/>
</dbReference>
<evidence type="ECO:0000313" key="3">
    <source>
        <dbReference type="EMBL" id="CEM06329.1"/>
    </source>
</evidence>
<dbReference type="EMBL" id="CDMY01000366">
    <property type="protein sequence ID" value="CEM06329.1"/>
    <property type="molecule type" value="Genomic_DNA"/>
</dbReference>